<protein>
    <submittedName>
        <fullName evidence="11">Mechanosensitive ion channel family protein</fullName>
    </submittedName>
</protein>
<keyword evidence="4 8" id="KW-0812">Transmembrane</keyword>
<organism evidence="11 12">
    <name type="scientific">Agrobacterium tumefaciens</name>
    <dbReference type="NCBI Taxonomy" id="358"/>
    <lineage>
        <taxon>Bacteria</taxon>
        <taxon>Pseudomonadati</taxon>
        <taxon>Pseudomonadota</taxon>
        <taxon>Alphaproteobacteria</taxon>
        <taxon>Hyphomicrobiales</taxon>
        <taxon>Rhizobiaceae</taxon>
        <taxon>Rhizobium/Agrobacterium group</taxon>
        <taxon>Agrobacterium</taxon>
        <taxon>Agrobacterium tumefaciens complex</taxon>
    </lineage>
</organism>
<dbReference type="Pfam" id="PF21082">
    <property type="entry name" value="MS_channel_3rd"/>
    <property type="match status" value="1"/>
</dbReference>
<name>A0AA44JAL9_AGRTU</name>
<evidence type="ECO:0000256" key="2">
    <source>
        <dbReference type="ARBA" id="ARBA00008017"/>
    </source>
</evidence>
<feature type="transmembrane region" description="Helical" evidence="8">
    <location>
        <begin position="442"/>
        <end position="463"/>
    </location>
</feature>
<dbReference type="InterPro" id="IPR052702">
    <property type="entry name" value="MscS-like_channel"/>
</dbReference>
<keyword evidence="5 8" id="KW-1133">Transmembrane helix</keyword>
<dbReference type="PANTHER" id="PTHR30347:SF1">
    <property type="entry name" value="MECHANOSENSITIVE CHANNEL MSCK"/>
    <property type="match status" value="1"/>
</dbReference>
<sequence>MLGEDMKGMDVRLMFGGMIDGRRMFGGPLSGRRRKAAMAAIMVAVFTLLGSFLSSATLASAQDAPAAAPVAIQASIVEQARTDLEKWKADISAIAKQVEAGGSDDVQLVDLKGRADTIAADAAAANTKLRTRLDQIKTRLDALGAAPAEGQPPEASMVTEERSRLTAERAEVNAIAGEVESTATNAAQISNNITAVRRALFAATLFKRTEVSSQTLGDASSAFVSELTNLNNAFSSWAGFVWNYKRLPMFGAVMLSIMAALLFLVGGYRFFGSRMERRAFSGEPSYLRRLSVAFWSTMVQSLSLFLFLVTSAFFLDNFNVLRSDIAPILFGAMAVTGFVYFVSRLSYAIFAPTQPEWRLLQVSNRGAHTLSSAVLLMALVNGLDYLFGTISETLYSPLIVTVAKSFIASIIIGIILLTVSFLRPVIGEGQDYETGNQRLPRWLVILLRVGGLVLIGACLTGYVGLARFLATQIVATGAVLATMYIGILSGKAISRQGAFSESLAGRYLGRRYGLGPVALDQAGLAAGLGIYVIALAFGVPLILFSWGFQPGDIESWAYRLLTGITVGNASISLIGLFGGVLVFAIGYIITRWFQKWLDNNVMARGQVDAGVRNSVKTGIGYLGIAVAAIFGVSSAGLNLSSLALVASALSVGIGFGLQNIVSNFVSGLILLVERPFKVGDWVVTGTTEGTVKRLSVRATEIETFRGQSIIVPNSEFINSSVGNWTHRNRIMRAEIPVSVAYESDPQQVMDILLELVRTQPPVLRNPEPHVEFLRFGDFSLDFELRFHLADLSNGLGVKNALRIAILKRFREEGIAIPFPQRNLNIHVEGDANPQMLAALLSEEGDKAVAAHTGAAAPAAATAPEKDAGKAGDKTVVEPKATLKAAGKDS</sequence>
<feature type="transmembrane region" description="Helical" evidence="8">
    <location>
        <begin position="643"/>
        <end position="672"/>
    </location>
</feature>
<feature type="transmembrane region" description="Helical" evidence="8">
    <location>
        <begin position="370"/>
        <end position="388"/>
    </location>
</feature>
<feature type="domain" description="Mechanosensitive ion channel MscS" evidence="9">
    <location>
        <begin position="659"/>
        <end position="726"/>
    </location>
</feature>
<dbReference type="SUPFAM" id="SSF82689">
    <property type="entry name" value="Mechanosensitive channel protein MscS (YggB), C-terminal domain"/>
    <property type="match status" value="1"/>
</dbReference>
<dbReference type="InterPro" id="IPR011014">
    <property type="entry name" value="MscS_channel_TM-2"/>
</dbReference>
<evidence type="ECO:0000259" key="10">
    <source>
        <dbReference type="Pfam" id="PF21082"/>
    </source>
</evidence>
<dbReference type="Gene3D" id="3.30.70.100">
    <property type="match status" value="1"/>
</dbReference>
<feature type="transmembrane region" description="Helical" evidence="8">
    <location>
        <begin position="619"/>
        <end position="637"/>
    </location>
</feature>
<comment type="similarity">
    <text evidence="2">Belongs to the MscS (TC 1.A.23) family.</text>
</comment>
<feature type="region of interest" description="Disordered" evidence="7">
    <location>
        <begin position="850"/>
        <end position="889"/>
    </location>
</feature>
<keyword evidence="3" id="KW-1003">Cell membrane</keyword>
<comment type="caution">
    <text evidence="11">The sequence shown here is derived from an EMBL/GenBank/DDBJ whole genome shotgun (WGS) entry which is preliminary data.</text>
</comment>
<dbReference type="PANTHER" id="PTHR30347">
    <property type="entry name" value="POTASSIUM CHANNEL RELATED"/>
    <property type="match status" value="1"/>
</dbReference>
<dbReference type="RefSeq" id="WP_041694439.1">
    <property type="nucleotide sequence ID" value="NC_015183.1"/>
</dbReference>
<feature type="transmembrane region" description="Helical" evidence="8">
    <location>
        <begin position="528"/>
        <end position="549"/>
    </location>
</feature>
<accession>A0AA44JAL9</accession>
<dbReference type="Proteomes" id="UP000702952">
    <property type="component" value="Unassembled WGS sequence"/>
</dbReference>
<dbReference type="AlphaFoldDB" id="A0AA44JAL9"/>
<feature type="transmembrane region" description="Helical" evidence="8">
    <location>
        <begin position="327"/>
        <end position="350"/>
    </location>
</feature>
<dbReference type="GO" id="GO:0008381">
    <property type="term" value="F:mechanosensitive monoatomic ion channel activity"/>
    <property type="evidence" value="ECO:0007669"/>
    <property type="project" value="UniProtKB-ARBA"/>
</dbReference>
<feature type="compositionally biased region" description="Low complexity" evidence="7">
    <location>
        <begin position="850"/>
        <end position="862"/>
    </location>
</feature>
<feature type="transmembrane region" description="Helical" evidence="8">
    <location>
        <begin position="394"/>
        <end position="422"/>
    </location>
</feature>
<evidence type="ECO:0000313" key="12">
    <source>
        <dbReference type="Proteomes" id="UP000702952"/>
    </source>
</evidence>
<dbReference type="InterPro" id="IPR010920">
    <property type="entry name" value="LSM_dom_sf"/>
</dbReference>
<dbReference type="InterPro" id="IPR011066">
    <property type="entry name" value="MscS_channel_C_sf"/>
</dbReference>
<evidence type="ECO:0000256" key="5">
    <source>
        <dbReference type="ARBA" id="ARBA00022989"/>
    </source>
</evidence>
<feature type="domain" description="Mechanosensitive ion channel MscS C-terminal" evidence="10">
    <location>
        <begin position="734"/>
        <end position="816"/>
    </location>
</feature>
<dbReference type="GO" id="GO:0005886">
    <property type="term" value="C:plasma membrane"/>
    <property type="evidence" value="ECO:0007669"/>
    <property type="project" value="UniProtKB-SubCell"/>
</dbReference>
<dbReference type="SUPFAM" id="SSF82861">
    <property type="entry name" value="Mechanosensitive channel protein MscS (YggB), transmembrane region"/>
    <property type="match status" value="1"/>
</dbReference>
<evidence type="ECO:0000256" key="7">
    <source>
        <dbReference type="SAM" id="MobiDB-lite"/>
    </source>
</evidence>
<proteinExistence type="inferred from homology"/>
<feature type="transmembrane region" description="Helical" evidence="8">
    <location>
        <begin position="292"/>
        <end position="315"/>
    </location>
</feature>
<dbReference type="InterPro" id="IPR006685">
    <property type="entry name" value="MscS_channel_2nd"/>
</dbReference>
<feature type="compositionally biased region" description="Basic and acidic residues" evidence="7">
    <location>
        <begin position="863"/>
        <end position="876"/>
    </location>
</feature>
<keyword evidence="6 8" id="KW-0472">Membrane</keyword>
<evidence type="ECO:0000256" key="6">
    <source>
        <dbReference type="ARBA" id="ARBA00023136"/>
    </source>
</evidence>
<reference evidence="11" key="1">
    <citation type="journal article" date="2020" name="Science">
        <title>Unexpected conservation and global transmission of agrobacterial virulence plasmids.</title>
        <authorList>
            <person name="Weisberg A.J."/>
            <person name="Davis E.W. 2nd"/>
            <person name="Tabima J."/>
            <person name="Belcher M.S."/>
            <person name="Miller M."/>
            <person name="Kuo C.H."/>
            <person name="Loper J.E."/>
            <person name="Grunwald N.J."/>
            <person name="Putnam M.L."/>
            <person name="Chang J.H."/>
        </authorList>
    </citation>
    <scope>NUCLEOTIDE SEQUENCE</scope>
    <source>
        <strain evidence="11">17-1853-1a</strain>
    </source>
</reference>
<evidence type="ECO:0000313" key="11">
    <source>
        <dbReference type="EMBL" id="NTC30656.1"/>
    </source>
</evidence>
<feature type="transmembrane region" description="Helical" evidence="8">
    <location>
        <begin position="569"/>
        <end position="589"/>
    </location>
</feature>
<evidence type="ECO:0000256" key="4">
    <source>
        <dbReference type="ARBA" id="ARBA00022692"/>
    </source>
</evidence>
<gene>
    <name evidence="11" type="ORF">G6M46_21220</name>
</gene>
<dbReference type="Gene3D" id="1.10.287.1260">
    <property type="match status" value="1"/>
</dbReference>
<evidence type="ECO:0000259" key="9">
    <source>
        <dbReference type="Pfam" id="PF00924"/>
    </source>
</evidence>
<evidence type="ECO:0000256" key="1">
    <source>
        <dbReference type="ARBA" id="ARBA00004651"/>
    </source>
</evidence>
<comment type="subcellular location">
    <subcellularLocation>
        <location evidence="1">Cell membrane</location>
        <topology evidence="1">Multi-pass membrane protein</topology>
    </subcellularLocation>
</comment>
<dbReference type="InterPro" id="IPR023408">
    <property type="entry name" value="MscS_beta-dom_sf"/>
</dbReference>
<evidence type="ECO:0000256" key="8">
    <source>
        <dbReference type="SAM" id="Phobius"/>
    </source>
</evidence>
<dbReference type="Gene3D" id="2.30.30.60">
    <property type="match status" value="1"/>
</dbReference>
<feature type="transmembrane region" description="Helical" evidence="8">
    <location>
        <begin position="469"/>
        <end position="487"/>
    </location>
</feature>
<dbReference type="EMBL" id="JAAMAY010000030">
    <property type="protein sequence ID" value="NTC30656.1"/>
    <property type="molecule type" value="Genomic_DNA"/>
</dbReference>
<dbReference type="InterPro" id="IPR049278">
    <property type="entry name" value="MS_channel_C"/>
</dbReference>
<evidence type="ECO:0000256" key="3">
    <source>
        <dbReference type="ARBA" id="ARBA00022475"/>
    </source>
</evidence>
<feature type="transmembrane region" description="Helical" evidence="8">
    <location>
        <begin position="249"/>
        <end position="271"/>
    </location>
</feature>
<dbReference type="Pfam" id="PF00924">
    <property type="entry name" value="MS_channel_2nd"/>
    <property type="match status" value="1"/>
</dbReference>
<dbReference type="SUPFAM" id="SSF50182">
    <property type="entry name" value="Sm-like ribonucleoproteins"/>
    <property type="match status" value="1"/>
</dbReference>